<dbReference type="InterPro" id="IPR009045">
    <property type="entry name" value="Zn_M74/Hedgehog-like"/>
</dbReference>
<comment type="caution">
    <text evidence="3">The sequence shown here is derived from an EMBL/GenBank/DDBJ whole genome shotgun (WGS) entry which is preliminary data.</text>
</comment>
<sequence length="264" mass="29245">MKVVITNDTFLKALPTQASQLKDKQLPDQLVTVTAGTTLDIVDQFPYEGVQNSEADDHVLVQLEKPLPGYQGIRWFVYGLHAKVEGTEPDNNPKQDEPAPQPKKPPVAPNFGPTISIPGISRPVGIHEPIYFEPTVSNFTWAELTKGGSRIPVDANVTQRIVKLSKYLDDVRAFLGNRPIRITSGYRDPISNRAVGGARNSRHMYGDAVDFWVEGMDVVDTFYKLKSYHRRGGLAVGNGFVHLDLRPGAPARWTYGGGPKVNLW</sequence>
<dbReference type="Proteomes" id="UP000050465">
    <property type="component" value="Unassembled WGS sequence"/>
</dbReference>
<feature type="domain" description="Peptidase M15A C-terminal" evidence="2">
    <location>
        <begin position="138"/>
        <end position="244"/>
    </location>
</feature>
<dbReference type="InterPro" id="IPR013230">
    <property type="entry name" value="Peptidase_M15A_C"/>
</dbReference>
<organism evidence="3 4">
    <name type="scientific">Phormidesmis priestleyi Ana</name>
    <dbReference type="NCBI Taxonomy" id="1666911"/>
    <lineage>
        <taxon>Bacteria</taxon>
        <taxon>Bacillati</taxon>
        <taxon>Cyanobacteriota</taxon>
        <taxon>Cyanophyceae</taxon>
        <taxon>Leptolyngbyales</taxon>
        <taxon>Leptolyngbyaceae</taxon>
        <taxon>Phormidesmis</taxon>
    </lineage>
</organism>
<feature type="compositionally biased region" description="Basic and acidic residues" evidence="1">
    <location>
        <begin position="86"/>
        <end position="97"/>
    </location>
</feature>
<gene>
    <name evidence="3" type="ORF">HLUCCA11_11825</name>
</gene>
<reference evidence="3 4" key="1">
    <citation type="submission" date="2015-09" db="EMBL/GenBank/DDBJ databases">
        <title>Identification and resolution of microdiversity through metagenomic sequencing of parallel consortia.</title>
        <authorList>
            <person name="Nelson W.C."/>
            <person name="Romine M.F."/>
            <person name="Lindemann S.R."/>
        </authorList>
    </citation>
    <scope>NUCLEOTIDE SEQUENCE [LARGE SCALE GENOMIC DNA]</scope>
    <source>
        <strain evidence="3">Ana</strain>
    </source>
</reference>
<evidence type="ECO:0000313" key="3">
    <source>
        <dbReference type="EMBL" id="KPQ35101.1"/>
    </source>
</evidence>
<name>A0A0P7ZQ15_9CYAN</name>
<evidence type="ECO:0000256" key="1">
    <source>
        <dbReference type="SAM" id="MobiDB-lite"/>
    </source>
</evidence>
<dbReference type="SUPFAM" id="SSF55166">
    <property type="entry name" value="Hedgehog/DD-peptidase"/>
    <property type="match status" value="1"/>
</dbReference>
<dbReference type="Gene3D" id="3.30.1380.10">
    <property type="match status" value="1"/>
</dbReference>
<dbReference type="PATRIC" id="fig|1666911.3.peg.4431"/>
<evidence type="ECO:0000313" key="4">
    <source>
        <dbReference type="Proteomes" id="UP000050465"/>
    </source>
</evidence>
<feature type="region of interest" description="Disordered" evidence="1">
    <location>
        <begin position="86"/>
        <end position="114"/>
    </location>
</feature>
<dbReference type="Pfam" id="PF08291">
    <property type="entry name" value="Peptidase_M15_3"/>
    <property type="match status" value="1"/>
</dbReference>
<proteinExistence type="predicted"/>
<feature type="compositionally biased region" description="Pro residues" evidence="1">
    <location>
        <begin position="99"/>
        <end position="108"/>
    </location>
</feature>
<accession>A0A0P7ZQ15</accession>
<protein>
    <submittedName>
        <fullName evidence="3">Putative chitinase</fullName>
    </submittedName>
</protein>
<evidence type="ECO:0000259" key="2">
    <source>
        <dbReference type="Pfam" id="PF08291"/>
    </source>
</evidence>
<dbReference type="EMBL" id="LJZR01000014">
    <property type="protein sequence ID" value="KPQ35101.1"/>
    <property type="molecule type" value="Genomic_DNA"/>
</dbReference>
<dbReference type="AlphaFoldDB" id="A0A0P7ZQ15"/>
<dbReference type="STRING" id="1666911.HLUCCA11_11825"/>